<protein>
    <recommendedName>
        <fullName evidence="2">UspA domain-containing protein</fullName>
    </recommendedName>
</protein>
<proteinExistence type="inferred from homology"/>
<dbReference type="PANTHER" id="PTHR46268">
    <property type="entry name" value="STRESS RESPONSE PROTEIN NHAX"/>
    <property type="match status" value="1"/>
</dbReference>
<gene>
    <name evidence="3" type="ORF">ETU37_06995</name>
</gene>
<accession>A0A4Q5J3C4</accession>
<comment type="caution">
    <text evidence="3">The sequence shown here is derived from an EMBL/GenBank/DDBJ whole genome shotgun (WGS) entry which is preliminary data.</text>
</comment>
<dbReference type="SUPFAM" id="SSF52402">
    <property type="entry name" value="Adenine nucleotide alpha hydrolases-like"/>
    <property type="match status" value="2"/>
</dbReference>
<organism evidence="3 4">
    <name type="scientific">Nocardioides iriomotensis</name>
    <dbReference type="NCBI Taxonomy" id="715784"/>
    <lineage>
        <taxon>Bacteria</taxon>
        <taxon>Bacillati</taxon>
        <taxon>Actinomycetota</taxon>
        <taxon>Actinomycetes</taxon>
        <taxon>Propionibacteriales</taxon>
        <taxon>Nocardioidaceae</taxon>
        <taxon>Nocardioides</taxon>
    </lineage>
</organism>
<reference evidence="3 4" key="1">
    <citation type="submission" date="2019-01" db="EMBL/GenBank/DDBJ databases">
        <title>Nocardioides guangzhouensis sp. nov., an actinobacterium isolated from soil.</title>
        <authorList>
            <person name="Fu Y."/>
            <person name="Cai Y."/>
            <person name="Lin Z."/>
            <person name="Chen P."/>
        </authorList>
    </citation>
    <scope>NUCLEOTIDE SEQUENCE [LARGE SCALE GENOMIC DNA]</scope>
    <source>
        <strain evidence="3 4">NBRC 105384</strain>
    </source>
</reference>
<dbReference type="PRINTS" id="PR01438">
    <property type="entry name" value="UNVRSLSTRESS"/>
</dbReference>
<feature type="domain" description="UspA" evidence="2">
    <location>
        <begin position="1"/>
        <end position="36"/>
    </location>
</feature>
<dbReference type="InterPro" id="IPR006015">
    <property type="entry name" value="Universal_stress_UspA"/>
</dbReference>
<dbReference type="OrthoDB" id="3819459at2"/>
<sequence length="174" mass="18979">MLVVGKRGHGVIPRLLVGSVAVAVAGRSPVPVTVVPGGWQQEEHTQLPIVVGLDPDRAHHRLLHLAFRRAERLVVPLVLVHGQESHDSADVGSRFDSEVTLWSERFPDVEVRSILTPQHPTMALLAEAEKGAQLLALGRRVTHRFEGFGFGSVTRAVLHYAEVPVLVVPVDDDV</sequence>
<dbReference type="InterPro" id="IPR006016">
    <property type="entry name" value="UspA"/>
</dbReference>
<evidence type="ECO:0000256" key="1">
    <source>
        <dbReference type="ARBA" id="ARBA00008791"/>
    </source>
</evidence>
<comment type="similarity">
    <text evidence="1">Belongs to the universal stress protein A family.</text>
</comment>
<keyword evidence="4" id="KW-1185">Reference proteome</keyword>
<dbReference type="PANTHER" id="PTHR46268:SF6">
    <property type="entry name" value="UNIVERSAL STRESS PROTEIN UP12"/>
    <property type="match status" value="1"/>
</dbReference>
<feature type="domain" description="UspA" evidence="2">
    <location>
        <begin position="49"/>
        <end position="169"/>
    </location>
</feature>
<name>A0A4Q5J3C4_9ACTN</name>
<evidence type="ECO:0000313" key="3">
    <source>
        <dbReference type="EMBL" id="RYU13112.1"/>
    </source>
</evidence>
<dbReference type="Pfam" id="PF00582">
    <property type="entry name" value="Usp"/>
    <property type="match status" value="2"/>
</dbReference>
<dbReference type="AlphaFoldDB" id="A0A4Q5J3C4"/>
<evidence type="ECO:0000259" key="2">
    <source>
        <dbReference type="Pfam" id="PF00582"/>
    </source>
</evidence>
<dbReference type="Gene3D" id="3.40.50.12370">
    <property type="match status" value="1"/>
</dbReference>
<dbReference type="Proteomes" id="UP000291189">
    <property type="component" value="Unassembled WGS sequence"/>
</dbReference>
<dbReference type="EMBL" id="SDPU01000020">
    <property type="protein sequence ID" value="RYU13112.1"/>
    <property type="molecule type" value="Genomic_DNA"/>
</dbReference>
<evidence type="ECO:0000313" key="4">
    <source>
        <dbReference type="Proteomes" id="UP000291189"/>
    </source>
</evidence>